<keyword evidence="1" id="KW-0472">Membrane</keyword>
<keyword evidence="1" id="KW-0812">Transmembrane</keyword>
<evidence type="ECO:0000313" key="2">
    <source>
        <dbReference type="EMBL" id="EHP51177.1"/>
    </source>
</evidence>
<evidence type="ECO:0000256" key="1">
    <source>
        <dbReference type="SAM" id="Phobius"/>
    </source>
</evidence>
<proteinExistence type="predicted"/>
<accession>H1DCX2</accession>
<feature type="transmembrane region" description="Helical" evidence="1">
    <location>
        <begin position="140"/>
        <end position="168"/>
    </location>
</feature>
<dbReference type="EMBL" id="ADMC01000001">
    <property type="protein sequence ID" value="EHP51177.1"/>
    <property type="molecule type" value="Genomic_DNA"/>
</dbReference>
<sequence>MFLKFNSKVFFREVGKDQKNGTYEKMSFEYYTCFSIFPNFFKTKTFSFGGLIPCLLQIFIHENRDKSYFIKVFFFHSPYIFLLILSFLCVRSNKCCVSFNHNKTSCNDFCSNRINDRRFRLSLLHFSFITCFQLCRSHDIAIIVVLVRCTFLFLLANTGILVSFRIVIPEVYSNRAISQ</sequence>
<dbReference type="HOGENOM" id="CLU_1502025_0_0_10"/>
<comment type="caution">
    <text evidence="2">The sequence shown here is derived from an EMBL/GenBank/DDBJ whole genome shotgun (WGS) entry which is preliminary data.</text>
</comment>
<keyword evidence="3" id="KW-1185">Reference proteome</keyword>
<gene>
    <name evidence="2" type="ORF">HMPREF9449_00179</name>
</gene>
<dbReference type="STRING" id="742817.HMPREF9449_00179"/>
<keyword evidence="1" id="KW-1133">Transmembrane helix</keyword>
<evidence type="ECO:0000313" key="3">
    <source>
        <dbReference type="Proteomes" id="UP000004892"/>
    </source>
</evidence>
<name>H1DCX2_9BACT</name>
<organism evidence="2 3">
    <name type="scientific">Odoribacter laneus YIT 12061</name>
    <dbReference type="NCBI Taxonomy" id="742817"/>
    <lineage>
        <taxon>Bacteria</taxon>
        <taxon>Pseudomonadati</taxon>
        <taxon>Bacteroidota</taxon>
        <taxon>Bacteroidia</taxon>
        <taxon>Bacteroidales</taxon>
        <taxon>Odoribacteraceae</taxon>
        <taxon>Odoribacter</taxon>
    </lineage>
</organism>
<dbReference type="AlphaFoldDB" id="H1DCX2"/>
<reference evidence="2 3" key="1">
    <citation type="submission" date="2012-01" db="EMBL/GenBank/DDBJ databases">
        <title>The Genome Sequence of Odoribacter laneus YIT 12061.</title>
        <authorList>
            <consortium name="The Broad Institute Genome Sequencing Platform"/>
            <person name="Earl A."/>
            <person name="Ward D."/>
            <person name="Feldgarden M."/>
            <person name="Gevers D."/>
            <person name="Morotomi M."/>
            <person name="Young S.K."/>
            <person name="Zeng Q."/>
            <person name="Gargeya S."/>
            <person name="Fitzgerald M."/>
            <person name="Haas B."/>
            <person name="Abouelleil A."/>
            <person name="Alvarado L."/>
            <person name="Arachchi H.M."/>
            <person name="Berlin A."/>
            <person name="Chapman S.B."/>
            <person name="Gearin G."/>
            <person name="Goldberg J."/>
            <person name="Griggs A."/>
            <person name="Gujja S."/>
            <person name="Hansen M."/>
            <person name="Heiman D."/>
            <person name="Howarth C."/>
            <person name="Larimer J."/>
            <person name="Lui A."/>
            <person name="MacDonald P.J.P."/>
            <person name="McCowen C."/>
            <person name="Montmayeur A."/>
            <person name="Murphy C."/>
            <person name="Neiman D."/>
            <person name="Pearson M."/>
            <person name="Priest M."/>
            <person name="Roberts A."/>
            <person name="Saif S."/>
            <person name="Shea T."/>
            <person name="Sisk P."/>
            <person name="Stolte C."/>
            <person name="Sykes S."/>
            <person name="Wortman J."/>
            <person name="Nusbaum C."/>
            <person name="Birren B."/>
        </authorList>
    </citation>
    <scope>NUCLEOTIDE SEQUENCE [LARGE SCALE GENOMIC DNA]</scope>
    <source>
        <strain evidence="2 3">YIT 12061</strain>
    </source>
</reference>
<dbReference type="Proteomes" id="UP000004892">
    <property type="component" value="Unassembled WGS sequence"/>
</dbReference>
<feature type="transmembrane region" description="Helical" evidence="1">
    <location>
        <begin position="68"/>
        <end position="88"/>
    </location>
</feature>
<protein>
    <submittedName>
        <fullName evidence="2">Uncharacterized protein</fullName>
    </submittedName>
</protein>